<evidence type="ECO:0000256" key="2">
    <source>
        <dbReference type="ARBA" id="ARBA00007379"/>
    </source>
</evidence>
<dbReference type="PIRSF" id="PIRSF003097">
    <property type="entry name" value="FtsX"/>
    <property type="match status" value="1"/>
</dbReference>
<reference evidence="18" key="1">
    <citation type="submission" date="2016-10" db="EMBL/GenBank/DDBJ databases">
        <authorList>
            <person name="Varghese N."/>
            <person name="Submissions S."/>
        </authorList>
    </citation>
    <scope>NUCLEOTIDE SEQUENCE [LARGE SCALE GENOMIC DNA]</scope>
    <source>
        <strain evidence="18">UNC178MFTsu3.1</strain>
    </source>
</reference>
<evidence type="ECO:0000256" key="4">
    <source>
        <dbReference type="ARBA" id="ARBA00021907"/>
    </source>
</evidence>
<feature type="domain" description="FtsX extracellular" evidence="16">
    <location>
        <begin position="85"/>
        <end position="177"/>
    </location>
</feature>
<evidence type="ECO:0000313" key="18">
    <source>
        <dbReference type="Proteomes" id="UP000199477"/>
    </source>
</evidence>
<comment type="subcellular location">
    <subcellularLocation>
        <location evidence="1">Cell inner membrane</location>
        <topology evidence="1">Multi-pass membrane protein</topology>
    </subcellularLocation>
</comment>
<keyword evidence="10 12" id="KW-0472">Membrane</keyword>
<dbReference type="GO" id="GO:0051301">
    <property type="term" value="P:cell division"/>
    <property type="evidence" value="ECO:0007669"/>
    <property type="project" value="UniProtKB-KW"/>
</dbReference>
<evidence type="ECO:0000256" key="7">
    <source>
        <dbReference type="ARBA" id="ARBA00022618"/>
    </source>
</evidence>
<evidence type="ECO:0000256" key="1">
    <source>
        <dbReference type="ARBA" id="ARBA00004429"/>
    </source>
</evidence>
<feature type="domain" description="ABC3 transporter permease C-terminal" evidence="15">
    <location>
        <begin position="200"/>
        <end position="311"/>
    </location>
</feature>
<evidence type="ECO:0000256" key="6">
    <source>
        <dbReference type="ARBA" id="ARBA00022519"/>
    </source>
</evidence>
<feature type="transmembrane region" description="Helical" evidence="14">
    <location>
        <begin position="46"/>
        <end position="69"/>
    </location>
</feature>
<dbReference type="AlphaFoldDB" id="A0A1I2F2M3"/>
<dbReference type="Pfam" id="PF18075">
    <property type="entry name" value="FtsX_ECD"/>
    <property type="match status" value="1"/>
</dbReference>
<feature type="transmembrane region" description="Helical" evidence="14">
    <location>
        <begin position="197"/>
        <end position="216"/>
    </location>
</feature>
<dbReference type="PANTHER" id="PTHR47755:SF1">
    <property type="entry name" value="CELL DIVISION PROTEIN FTSX"/>
    <property type="match status" value="1"/>
</dbReference>
<evidence type="ECO:0000259" key="16">
    <source>
        <dbReference type="Pfam" id="PF18075"/>
    </source>
</evidence>
<dbReference type="GO" id="GO:0032153">
    <property type="term" value="C:cell division site"/>
    <property type="evidence" value="ECO:0007669"/>
    <property type="project" value="TreeGrafter"/>
</dbReference>
<evidence type="ECO:0000256" key="14">
    <source>
        <dbReference type="SAM" id="Phobius"/>
    </source>
</evidence>
<dbReference type="GO" id="GO:0005886">
    <property type="term" value="C:plasma membrane"/>
    <property type="evidence" value="ECO:0007669"/>
    <property type="project" value="UniProtKB-SubCell"/>
</dbReference>
<evidence type="ECO:0000256" key="11">
    <source>
        <dbReference type="ARBA" id="ARBA00023306"/>
    </source>
</evidence>
<name>A0A1I2F2M3_9GAMM</name>
<comment type="subunit">
    <text evidence="3">Forms a membrane-associated complex with FtsE.</text>
</comment>
<dbReference type="EMBL" id="FONH01000005">
    <property type="protein sequence ID" value="SFE98760.1"/>
    <property type="molecule type" value="Genomic_DNA"/>
</dbReference>
<evidence type="ECO:0000256" key="10">
    <source>
        <dbReference type="ARBA" id="ARBA00023136"/>
    </source>
</evidence>
<proteinExistence type="inferred from homology"/>
<comment type="function">
    <text evidence="12">Part of the ABC transporter FtsEX involved in cellular division.</text>
</comment>
<dbReference type="InterPro" id="IPR003838">
    <property type="entry name" value="ABC3_permease_C"/>
</dbReference>
<dbReference type="PANTHER" id="PTHR47755">
    <property type="entry name" value="CELL DIVISION PROTEIN FTSX"/>
    <property type="match status" value="1"/>
</dbReference>
<sequence>MSAQQEAPIVAEPRVERSRPRPVASWRDHHAWSAGASLRRLMSRPVGTLLTVAVMALALALPLTFYLLLGNVQKMGQALGQNQAVSVFMQPGQTGPAVEMMATKLRERADVASVAIKSPQQGMDELARMQGFSGALNTLDSNPLPYALEVLPKPEASADDVARLVTDLRALQGVDLVQDSGTWRQRLDALLGVGNRVVLILAALLALAVLLVVGNTVRVDIASRSEEIGVLMLIGASGAFVRRPYLYAGIWYGLFSGLLAAGMALLIEMALAEPVTRLGHVYEGKLQIGMLPLWLLGAVPLAAAVLGWLGARLVSAWQLRKAA</sequence>
<dbReference type="InterPro" id="IPR004513">
    <property type="entry name" value="FtsX"/>
</dbReference>
<dbReference type="RefSeq" id="WP_026633945.1">
    <property type="nucleotide sequence ID" value="NZ_FONH01000005.1"/>
</dbReference>
<keyword evidence="18" id="KW-1185">Reference proteome</keyword>
<dbReference type="NCBIfam" id="TIGR00439">
    <property type="entry name" value="FtsX_Gneg"/>
    <property type="match status" value="1"/>
</dbReference>
<evidence type="ECO:0000256" key="3">
    <source>
        <dbReference type="ARBA" id="ARBA00011160"/>
    </source>
</evidence>
<dbReference type="InterPro" id="IPR040690">
    <property type="entry name" value="FtsX_ECD"/>
</dbReference>
<evidence type="ECO:0000256" key="8">
    <source>
        <dbReference type="ARBA" id="ARBA00022692"/>
    </source>
</evidence>
<evidence type="ECO:0000259" key="15">
    <source>
        <dbReference type="Pfam" id="PF02687"/>
    </source>
</evidence>
<dbReference type="Gene3D" id="3.30.70.3040">
    <property type="match status" value="1"/>
</dbReference>
<dbReference type="STRING" id="500610.SAMN02799615_02181"/>
<keyword evidence="5 12" id="KW-1003">Cell membrane</keyword>
<keyword evidence="6 12" id="KW-0997">Cell inner membrane</keyword>
<keyword evidence="8 14" id="KW-0812">Transmembrane</keyword>
<keyword evidence="9 14" id="KW-1133">Transmembrane helix</keyword>
<protein>
    <recommendedName>
        <fullName evidence="4 12">Cell division protein FtsX</fullName>
    </recommendedName>
</protein>
<accession>A0A1I2F2M3</accession>
<evidence type="ECO:0000256" key="9">
    <source>
        <dbReference type="ARBA" id="ARBA00022989"/>
    </source>
</evidence>
<evidence type="ECO:0000256" key="13">
    <source>
        <dbReference type="SAM" id="MobiDB-lite"/>
    </source>
</evidence>
<feature type="transmembrane region" description="Helical" evidence="14">
    <location>
        <begin position="251"/>
        <end position="272"/>
    </location>
</feature>
<comment type="similarity">
    <text evidence="2 12">Belongs to the ABC-4 integral membrane protein family. FtsX subfamily.</text>
</comment>
<keyword evidence="7 12" id="KW-0132">Cell division</keyword>
<keyword evidence="11 12" id="KW-0131">Cell cycle</keyword>
<dbReference type="Pfam" id="PF02687">
    <property type="entry name" value="FtsX"/>
    <property type="match status" value="1"/>
</dbReference>
<feature type="transmembrane region" description="Helical" evidence="14">
    <location>
        <begin position="293"/>
        <end position="311"/>
    </location>
</feature>
<dbReference type="Proteomes" id="UP000199477">
    <property type="component" value="Unassembled WGS sequence"/>
</dbReference>
<organism evidence="17 18">
    <name type="scientific">Dyella marensis</name>
    <dbReference type="NCBI Taxonomy" id="500610"/>
    <lineage>
        <taxon>Bacteria</taxon>
        <taxon>Pseudomonadati</taxon>
        <taxon>Pseudomonadota</taxon>
        <taxon>Gammaproteobacteria</taxon>
        <taxon>Lysobacterales</taxon>
        <taxon>Rhodanobacteraceae</taxon>
        <taxon>Dyella</taxon>
    </lineage>
</organism>
<gene>
    <name evidence="17" type="ORF">SAMN02799615_02181</name>
</gene>
<dbReference type="InterPro" id="IPR047590">
    <property type="entry name" value="FtsX_proteobact-type"/>
</dbReference>
<feature type="region of interest" description="Disordered" evidence="13">
    <location>
        <begin position="1"/>
        <end position="23"/>
    </location>
</feature>
<evidence type="ECO:0000256" key="5">
    <source>
        <dbReference type="ARBA" id="ARBA00022475"/>
    </source>
</evidence>
<evidence type="ECO:0000313" key="17">
    <source>
        <dbReference type="EMBL" id="SFE98760.1"/>
    </source>
</evidence>
<evidence type="ECO:0000256" key="12">
    <source>
        <dbReference type="PIRNR" id="PIRNR003097"/>
    </source>
</evidence>